<feature type="non-terminal residue" evidence="1">
    <location>
        <position position="82"/>
    </location>
</feature>
<evidence type="ECO:0008006" key="3">
    <source>
        <dbReference type="Google" id="ProtNLM"/>
    </source>
</evidence>
<sequence length="82" mass="8927">MGIKLSGIIVIVGNFGCGKTEVSVNLAVYQKRSGMRVKIGDLDLVNPYFRTREAKQALSNLGIDVILPPNQFLQADLPILTP</sequence>
<evidence type="ECO:0000313" key="2">
    <source>
        <dbReference type="Proteomes" id="UP000189670"/>
    </source>
</evidence>
<name>A0A1V1P838_9BACT</name>
<dbReference type="AlphaFoldDB" id="A0A1V1P838"/>
<dbReference type="Gene3D" id="3.40.50.300">
    <property type="entry name" value="P-loop containing nucleotide triphosphate hydrolases"/>
    <property type="match status" value="1"/>
</dbReference>
<comment type="caution">
    <text evidence="1">The sequence shown here is derived from an EMBL/GenBank/DDBJ whole genome shotgun (WGS) entry which is preliminary data.</text>
</comment>
<dbReference type="SUPFAM" id="SSF52540">
    <property type="entry name" value="P-loop containing nucleoside triphosphate hydrolases"/>
    <property type="match status" value="1"/>
</dbReference>
<gene>
    <name evidence="1" type="ORF">OMM_08372</name>
</gene>
<dbReference type="Proteomes" id="UP000189670">
    <property type="component" value="Unassembled WGS sequence"/>
</dbReference>
<protein>
    <recommendedName>
        <fullName evidence="3">CobQ/CobB/MinD/ParA nucleotide binding domain-containing protein</fullName>
    </recommendedName>
</protein>
<accession>A0A1V1P838</accession>
<dbReference type="InterPro" id="IPR027417">
    <property type="entry name" value="P-loop_NTPase"/>
</dbReference>
<organism evidence="1 2">
    <name type="scientific">Candidatus Magnetoglobus multicellularis str. Araruama</name>
    <dbReference type="NCBI Taxonomy" id="890399"/>
    <lineage>
        <taxon>Bacteria</taxon>
        <taxon>Pseudomonadati</taxon>
        <taxon>Thermodesulfobacteriota</taxon>
        <taxon>Desulfobacteria</taxon>
        <taxon>Desulfobacterales</taxon>
        <taxon>Desulfobacteraceae</taxon>
        <taxon>Candidatus Magnetoglobus</taxon>
    </lineage>
</organism>
<proteinExistence type="predicted"/>
<dbReference type="EMBL" id="ATBP01000328">
    <property type="protein sequence ID" value="ETR71047.1"/>
    <property type="molecule type" value="Genomic_DNA"/>
</dbReference>
<reference evidence="2" key="1">
    <citation type="submission" date="2012-11" db="EMBL/GenBank/DDBJ databases">
        <authorList>
            <person name="Lucero-Rivera Y.E."/>
            <person name="Tovar-Ramirez D."/>
        </authorList>
    </citation>
    <scope>NUCLEOTIDE SEQUENCE [LARGE SCALE GENOMIC DNA]</scope>
    <source>
        <strain evidence="2">Araruama</strain>
    </source>
</reference>
<evidence type="ECO:0000313" key="1">
    <source>
        <dbReference type="EMBL" id="ETR71047.1"/>
    </source>
</evidence>